<dbReference type="AlphaFoldDB" id="A0A5R8LQI6"/>
<dbReference type="Proteomes" id="UP000308382">
    <property type="component" value="Unassembled WGS sequence"/>
</dbReference>
<dbReference type="RefSeq" id="WP_138259781.1">
    <property type="nucleotide sequence ID" value="NZ_VBUK01000022.1"/>
</dbReference>
<evidence type="ECO:0000313" key="2">
    <source>
        <dbReference type="EMBL" id="TLF39526.1"/>
    </source>
</evidence>
<reference evidence="2 3" key="1">
    <citation type="journal article" date="2017" name="Int. J. Syst. Evol. Microbiol.">
        <title>Maripseudobacter aurantiacus gen. nov., sp. nov., a novel member of the family Flavobacteriaceae isolated from a sedimentation basin.</title>
        <authorList>
            <person name="Chen C."/>
            <person name="Su Y."/>
            <person name="Tao T."/>
            <person name="Fu G."/>
            <person name="Zhang C."/>
            <person name="Sun C."/>
            <person name="Zhang X."/>
            <person name="Wu M."/>
        </authorList>
    </citation>
    <scope>NUCLEOTIDE SEQUENCE [LARGE SCALE GENOMIC DNA]</scope>
    <source>
        <strain evidence="3">CDA4</strain>
    </source>
</reference>
<evidence type="ECO:0000313" key="3">
    <source>
        <dbReference type="Proteomes" id="UP000308382"/>
    </source>
</evidence>
<protein>
    <recommendedName>
        <fullName evidence="4">Transporter</fullName>
    </recommendedName>
</protein>
<sequence length="237" mass="26552">MKNIYLICLLFSLCLQYTQAQDTSVEIDPSKPTNLYTQINTLGEYNAYDGFATYGTRINFQYAFNPDNLLLAEVPLLYNDATNKFGLSDVRVRYFNAVKRNISKTVIAIAPFADISIPTGSVANGLGSDTWSLAAGAVVGIVLNKNISLFPGVNYVYLTEPKESGFGFQTNMSLKFSKQAFVFLNPIVTMFDFDTIWQAEVNFNYIITPNKFKVNAGWYPNFTNDINTMRVGATFFL</sequence>
<comment type="caution">
    <text evidence="2">The sequence shown here is derived from an EMBL/GenBank/DDBJ whole genome shotgun (WGS) entry which is preliminary data.</text>
</comment>
<feature type="chain" id="PRO_5024404336" description="Transporter" evidence="1">
    <location>
        <begin position="21"/>
        <end position="237"/>
    </location>
</feature>
<dbReference type="EMBL" id="VBUK01000022">
    <property type="protein sequence ID" value="TLF39526.1"/>
    <property type="molecule type" value="Genomic_DNA"/>
</dbReference>
<keyword evidence="3" id="KW-1185">Reference proteome</keyword>
<accession>A0A5R8LQI6</accession>
<gene>
    <name evidence="2" type="ORF">FEK29_17775</name>
</gene>
<name>A0A5R8LQI6_9FLAO</name>
<feature type="signal peptide" evidence="1">
    <location>
        <begin position="1"/>
        <end position="20"/>
    </location>
</feature>
<dbReference type="OrthoDB" id="976477at2"/>
<keyword evidence="1" id="KW-0732">Signal</keyword>
<proteinExistence type="predicted"/>
<evidence type="ECO:0008006" key="4">
    <source>
        <dbReference type="Google" id="ProtNLM"/>
    </source>
</evidence>
<evidence type="ECO:0000256" key="1">
    <source>
        <dbReference type="SAM" id="SignalP"/>
    </source>
</evidence>
<organism evidence="2 3">
    <name type="scientific">Maribacter aurantiacus</name>
    <dbReference type="NCBI Taxonomy" id="1882343"/>
    <lineage>
        <taxon>Bacteria</taxon>
        <taxon>Pseudomonadati</taxon>
        <taxon>Bacteroidota</taxon>
        <taxon>Flavobacteriia</taxon>
        <taxon>Flavobacteriales</taxon>
        <taxon>Flavobacteriaceae</taxon>
        <taxon>Maribacter</taxon>
    </lineage>
</organism>